<keyword evidence="5 7" id="KW-1133">Transmembrane helix</keyword>
<gene>
    <name evidence="9" type="ORF">TASK_LOCUS4906</name>
</gene>
<feature type="transmembrane region" description="Helical" evidence="7">
    <location>
        <begin position="296"/>
        <end position="319"/>
    </location>
</feature>
<dbReference type="PANTHER" id="PTHR22950">
    <property type="entry name" value="AMINO ACID TRANSPORTER"/>
    <property type="match status" value="1"/>
</dbReference>
<keyword evidence="10" id="KW-1185">Reference proteome</keyword>
<feature type="transmembrane region" description="Helical" evidence="7">
    <location>
        <begin position="177"/>
        <end position="198"/>
    </location>
</feature>
<proteinExistence type="predicted"/>
<evidence type="ECO:0000256" key="7">
    <source>
        <dbReference type="SAM" id="Phobius"/>
    </source>
</evidence>
<dbReference type="AlphaFoldDB" id="A0A0R3W4F7"/>
<keyword evidence="6 7" id="KW-0472">Membrane</keyword>
<feature type="transmembrane region" description="Helical" evidence="7">
    <location>
        <begin position="28"/>
        <end position="47"/>
    </location>
</feature>
<evidence type="ECO:0000256" key="3">
    <source>
        <dbReference type="ARBA" id="ARBA00022692"/>
    </source>
</evidence>
<dbReference type="EMBL" id="UYRS01018379">
    <property type="protein sequence ID" value="VDK34202.1"/>
    <property type="molecule type" value="Genomic_DNA"/>
</dbReference>
<accession>A0A0R3W4F7</accession>
<dbReference type="GO" id="GO:0016020">
    <property type="term" value="C:membrane"/>
    <property type="evidence" value="ECO:0007669"/>
    <property type="project" value="UniProtKB-SubCell"/>
</dbReference>
<dbReference type="STRING" id="60517.A0A0R3W4F7"/>
<sequence length="321" mass="35110">MLVGLNIAISDLGSEIFSTVYNVKADFAIRRCVLLFVIALVTPFCFLRRVDFLSATSSVAVIIYVIFLLNLFLAYMIPKIFSMHSSLKYLRLWRPEGLVRCAPIIASSLCCQVQVSTIYSSLKNPPLATMKKVLLYALSFIFVCYSTAGLMGYIAFYRGLNEPLPGDMLASYPEDHGAVHIRLGFLYTIAASLPLLLFPLRTALHSLLFEEAVIEEGPLYVDVPSPIPNLRFYWLTCGAIFLSVIASQTTDKVEVILAYTGGFAGGVSCYLLPAVIGARAVGGGAGGRRGQLAKKLVIYLLYFLGVLIFLSPVLTFLGVDA</sequence>
<evidence type="ECO:0000256" key="2">
    <source>
        <dbReference type="ARBA" id="ARBA00022448"/>
    </source>
</evidence>
<dbReference type="PANTHER" id="PTHR22950:SF646">
    <property type="entry name" value="SODIUM-COUPLED NEUTRAL AMINO ACID TRANSPORTER 10-RELATED"/>
    <property type="match status" value="1"/>
</dbReference>
<protein>
    <submittedName>
        <fullName evidence="11">Aa_trans domain-containing protein</fullName>
    </submittedName>
</protein>
<feature type="transmembrane region" description="Helical" evidence="7">
    <location>
        <begin position="256"/>
        <end position="276"/>
    </location>
</feature>
<name>A0A0R3W4F7_TAEAS</name>
<evidence type="ECO:0000256" key="4">
    <source>
        <dbReference type="ARBA" id="ARBA00022970"/>
    </source>
</evidence>
<feature type="domain" description="Amino acid transporter transmembrane" evidence="8">
    <location>
        <begin position="3"/>
        <end position="310"/>
    </location>
</feature>
<organism evidence="11">
    <name type="scientific">Taenia asiatica</name>
    <name type="common">Asian tapeworm</name>
    <dbReference type="NCBI Taxonomy" id="60517"/>
    <lineage>
        <taxon>Eukaryota</taxon>
        <taxon>Metazoa</taxon>
        <taxon>Spiralia</taxon>
        <taxon>Lophotrochozoa</taxon>
        <taxon>Platyhelminthes</taxon>
        <taxon>Cestoda</taxon>
        <taxon>Eucestoda</taxon>
        <taxon>Cyclophyllidea</taxon>
        <taxon>Taeniidae</taxon>
        <taxon>Taenia</taxon>
    </lineage>
</organism>
<keyword evidence="2" id="KW-0813">Transport</keyword>
<dbReference type="WBParaSite" id="TASK_0000490501-mRNA-1">
    <property type="protein sequence ID" value="TASK_0000490501-mRNA-1"/>
    <property type="gene ID" value="TASK_0000490501"/>
</dbReference>
<dbReference type="Proteomes" id="UP000282613">
    <property type="component" value="Unassembled WGS sequence"/>
</dbReference>
<evidence type="ECO:0000256" key="6">
    <source>
        <dbReference type="ARBA" id="ARBA00023136"/>
    </source>
</evidence>
<evidence type="ECO:0000313" key="11">
    <source>
        <dbReference type="WBParaSite" id="TASK_0000490501-mRNA-1"/>
    </source>
</evidence>
<evidence type="ECO:0000313" key="9">
    <source>
        <dbReference type="EMBL" id="VDK34202.1"/>
    </source>
</evidence>
<evidence type="ECO:0000313" key="10">
    <source>
        <dbReference type="Proteomes" id="UP000282613"/>
    </source>
</evidence>
<feature type="transmembrane region" description="Helical" evidence="7">
    <location>
        <begin position="134"/>
        <end position="157"/>
    </location>
</feature>
<evidence type="ECO:0000256" key="5">
    <source>
        <dbReference type="ARBA" id="ARBA00022989"/>
    </source>
</evidence>
<dbReference type="InterPro" id="IPR013057">
    <property type="entry name" value="AA_transpt_TM"/>
</dbReference>
<keyword evidence="3 7" id="KW-0812">Transmembrane</keyword>
<feature type="transmembrane region" description="Helical" evidence="7">
    <location>
        <begin position="59"/>
        <end position="77"/>
    </location>
</feature>
<evidence type="ECO:0000256" key="1">
    <source>
        <dbReference type="ARBA" id="ARBA00004141"/>
    </source>
</evidence>
<evidence type="ECO:0000259" key="8">
    <source>
        <dbReference type="Pfam" id="PF01490"/>
    </source>
</evidence>
<dbReference type="Pfam" id="PF01490">
    <property type="entry name" value="Aa_trans"/>
    <property type="match status" value="1"/>
</dbReference>
<keyword evidence="4" id="KW-0029">Amino-acid transport</keyword>
<comment type="subcellular location">
    <subcellularLocation>
        <location evidence="1">Membrane</location>
        <topology evidence="1">Multi-pass membrane protein</topology>
    </subcellularLocation>
</comment>
<dbReference type="OrthoDB" id="6258183at2759"/>
<dbReference type="GO" id="GO:0015179">
    <property type="term" value="F:L-amino acid transmembrane transporter activity"/>
    <property type="evidence" value="ECO:0007669"/>
    <property type="project" value="TreeGrafter"/>
</dbReference>
<reference evidence="11" key="1">
    <citation type="submission" date="2017-02" db="UniProtKB">
        <authorList>
            <consortium name="WormBaseParasite"/>
        </authorList>
    </citation>
    <scope>IDENTIFICATION</scope>
</reference>
<reference evidence="9 10" key="2">
    <citation type="submission" date="2018-11" db="EMBL/GenBank/DDBJ databases">
        <authorList>
            <consortium name="Pathogen Informatics"/>
        </authorList>
    </citation>
    <scope>NUCLEOTIDE SEQUENCE [LARGE SCALE GENOMIC DNA]</scope>
</reference>